<gene>
    <name evidence="9" type="ORF">GK047_09665</name>
</gene>
<evidence type="ECO:0000256" key="2">
    <source>
        <dbReference type="ARBA" id="ARBA00022448"/>
    </source>
</evidence>
<dbReference type="GO" id="GO:0055085">
    <property type="term" value="P:transmembrane transport"/>
    <property type="evidence" value="ECO:0007669"/>
    <property type="project" value="InterPro"/>
</dbReference>
<dbReference type="RefSeq" id="WP_163944802.1">
    <property type="nucleotide sequence ID" value="NZ_JAAIKC010000002.1"/>
</dbReference>
<dbReference type="PANTHER" id="PTHR43227:SF11">
    <property type="entry name" value="BLL4140 PROTEIN"/>
    <property type="match status" value="1"/>
</dbReference>
<dbReference type="GO" id="GO:0005886">
    <property type="term" value="C:plasma membrane"/>
    <property type="evidence" value="ECO:0007669"/>
    <property type="project" value="UniProtKB-SubCell"/>
</dbReference>
<keyword evidence="6 7" id="KW-0472">Membrane</keyword>
<feature type="transmembrane region" description="Helical" evidence="7">
    <location>
        <begin position="12"/>
        <end position="30"/>
    </location>
</feature>
<evidence type="ECO:0000256" key="4">
    <source>
        <dbReference type="ARBA" id="ARBA00022692"/>
    </source>
</evidence>
<name>A0A6G3ZW56_9BACL</name>
<dbReference type="InterPro" id="IPR000515">
    <property type="entry name" value="MetI-like"/>
</dbReference>
<dbReference type="PANTHER" id="PTHR43227">
    <property type="entry name" value="BLL4140 PROTEIN"/>
    <property type="match status" value="1"/>
</dbReference>
<proteinExistence type="inferred from homology"/>
<dbReference type="Gene3D" id="1.10.3720.10">
    <property type="entry name" value="MetI-like"/>
    <property type="match status" value="1"/>
</dbReference>
<dbReference type="PROSITE" id="PS50928">
    <property type="entry name" value="ABC_TM1"/>
    <property type="match status" value="1"/>
</dbReference>
<accession>A0A6G3ZW56</accession>
<keyword evidence="2 7" id="KW-0813">Transport</keyword>
<dbReference type="InterPro" id="IPR050809">
    <property type="entry name" value="UgpAE/MalFG_permease"/>
</dbReference>
<comment type="subcellular location">
    <subcellularLocation>
        <location evidence="1 7">Cell membrane</location>
        <topology evidence="1 7">Multi-pass membrane protein</topology>
    </subcellularLocation>
</comment>
<comment type="similarity">
    <text evidence="7">Belongs to the binding-protein-dependent transport system permease family.</text>
</comment>
<evidence type="ECO:0000256" key="1">
    <source>
        <dbReference type="ARBA" id="ARBA00004651"/>
    </source>
</evidence>
<evidence type="ECO:0000256" key="5">
    <source>
        <dbReference type="ARBA" id="ARBA00022989"/>
    </source>
</evidence>
<feature type="transmembrane region" description="Helical" evidence="7">
    <location>
        <begin position="81"/>
        <end position="102"/>
    </location>
</feature>
<dbReference type="SUPFAM" id="SSF161098">
    <property type="entry name" value="MetI-like"/>
    <property type="match status" value="1"/>
</dbReference>
<dbReference type="EMBL" id="JAAIKC010000002">
    <property type="protein sequence ID" value="NEW06278.1"/>
    <property type="molecule type" value="Genomic_DNA"/>
</dbReference>
<keyword evidence="3" id="KW-1003">Cell membrane</keyword>
<dbReference type="CDD" id="cd06261">
    <property type="entry name" value="TM_PBP2"/>
    <property type="match status" value="1"/>
</dbReference>
<sequence>MVVWKRFKQNKWYLLMVLPVTVWFVLFSYFPMFGTVIAFKQFRIHRDGFFASIANSKWIGFENFKFLFGTQDAYIITRNTLLYNTVFIVLGLVFAVLFAIMLNELGGKKLSKWYQTGMLLPYFISWVVVGYFVFAFLSMDKGLLNRWLELFGVKSIQWYNEPKYWPYILTLTSLWKWIGVNSVIYLASIVGIDKSYYEAAMIDGASKWQQIRNITIPFLTPLMIILTLLAIGRIFYSDFGLFYQVTFDSGPLYATTQVVDTYVFRALRNSGQIGMSAAAGLYQSFVGFILVLFCNYIVKKIDKDQALY</sequence>
<dbReference type="InterPro" id="IPR035906">
    <property type="entry name" value="MetI-like_sf"/>
</dbReference>
<evidence type="ECO:0000256" key="6">
    <source>
        <dbReference type="ARBA" id="ARBA00023136"/>
    </source>
</evidence>
<dbReference type="Pfam" id="PF00528">
    <property type="entry name" value="BPD_transp_1"/>
    <property type="match status" value="1"/>
</dbReference>
<keyword evidence="5 7" id="KW-1133">Transmembrane helix</keyword>
<organism evidence="9">
    <name type="scientific">Paenibacillus sp. SYP-B3998</name>
    <dbReference type="NCBI Taxonomy" id="2678564"/>
    <lineage>
        <taxon>Bacteria</taxon>
        <taxon>Bacillati</taxon>
        <taxon>Bacillota</taxon>
        <taxon>Bacilli</taxon>
        <taxon>Bacillales</taxon>
        <taxon>Paenibacillaceae</taxon>
        <taxon>Paenibacillus</taxon>
    </lineage>
</organism>
<dbReference type="AlphaFoldDB" id="A0A6G3ZW56"/>
<feature type="transmembrane region" description="Helical" evidence="7">
    <location>
        <begin position="214"/>
        <end position="236"/>
    </location>
</feature>
<evidence type="ECO:0000256" key="7">
    <source>
        <dbReference type="RuleBase" id="RU363032"/>
    </source>
</evidence>
<comment type="caution">
    <text evidence="9">The sequence shown here is derived from an EMBL/GenBank/DDBJ whole genome shotgun (WGS) entry which is preliminary data.</text>
</comment>
<feature type="transmembrane region" description="Helical" evidence="7">
    <location>
        <begin position="273"/>
        <end position="298"/>
    </location>
</feature>
<evidence type="ECO:0000256" key="3">
    <source>
        <dbReference type="ARBA" id="ARBA00022475"/>
    </source>
</evidence>
<protein>
    <submittedName>
        <fullName evidence="9">Sugar ABC transporter permease</fullName>
    </submittedName>
</protein>
<evidence type="ECO:0000313" key="9">
    <source>
        <dbReference type="EMBL" id="NEW06278.1"/>
    </source>
</evidence>
<feature type="transmembrane region" description="Helical" evidence="7">
    <location>
        <begin position="114"/>
        <end position="137"/>
    </location>
</feature>
<feature type="domain" description="ABC transmembrane type-1" evidence="8">
    <location>
        <begin position="77"/>
        <end position="294"/>
    </location>
</feature>
<keyword evidence="4 7" id="KW-0812">Transmembrane</keyword>
<evidence type="ECO:0000259" key="8">
    <source>
        <dbReference type="PROSITE" id="PS50928"/>
    </source>
</evidence>
<reference evidence="9" key="1">
    <citation type="submission" date="2020-02" db="EMBL/GenBank/DDBJ databases">
        <authorList>
            <person name="Shen X.-R."/>
            <person name="Zhang Y.-X."/>
        </authorList>
    </citation>
    <scope>NUCLEOTIDE SEQUENCE</scope>
    <source>
        <strain evidence="9">SYP-B3998</strain>
    </source>
</reference>